<protein>
    <submittedName>
        <fullName evidence="3">Uncharacterized protein</fullName>
    </submittedName>
</protein>
<keyword evidence="2" id="KW-0812">Transmembrane</keyword>
<name>A0A3L6DQ75_MAIZE</name>
<dbReference type="Proteomes" id="UP000251960">
    <property type="component" value="Chromosome 8"/>
</dbReference>
<sequence>MKNNQMMQRLGIRQLQSMMASIPSGRMNDNAPHESGSLYDGDDIEDSEDEMVSKVMIRVFSSNYFVIFFFRLFCHIFSSDYFVINYLCFSNQTYNILCCTYAGIPS</sequence>
<feature type="transmembrane region" description="Helical" evidence="2">
    <location>
        <begin position="64"/>
        <end position="84"/>
    </location>
</feature>
<evidence type="ECO:0000256" key="2">
    <source>
        <dbReference type="SAM" id="Phobius"/>
    </source>
</evidence>
<reference evidence="3 4" key="1">
    <citation type="journal article" date="2018" name="Nat. Genet.">
        <title>Extensive intraspecific gene order and gene structural variations between Mo17 and other maize genomes.</title>
        <authorList>
            <person name="Sun S."/>
            <person name="Zhou Y."/>
            <person name="Chen J."/>
            <person name="Shi J."/>
            <person name="Zhao H."/>
            <person name="Zhao H."/>
            <person name="Song W."/>
            <person name="Zhang M."/>
            <person name="Cui Y."/>
            <person name="Dong X."/>
            <person name="Liu H."/>
            <person name="Ma X."/>
            <person name="Jiao Y."/>
            <person name="Wang B."/>
            <person name="Wei X."/>
            <person name="Stein J.C."/>
            <person name="Glaubitz J.C."/>
            <person name="Lu F."/>
            <person name="Yu G."/>
            <person name="Liang C."/>
            <person name="Fengler K."/>
            <person name="Li B."/>
            <person name="Rafalski A."/>
            <person name="Schnable P.S."/>
            <person name="Ware D.H."/>
            <person name="Buckler E.S."/>
            <person name="Lai J."/>
        </authorList>
    </citation>
    <scope>NUCLEOTIDE SEQUENCE [LARGE SCALE GENOMIC DNA]</scope>
    <source>
        <strain evidence="4">cv. Missouri 17</strain>
        <tissue evidence="3">Seedling</tissue>
    </source>
</reference>
<comment type="caution">
    <text evidence="3">The sequence shown here is derived from an EMBL/GenBank/DDBJ whole genome shotgun (WGS) entry which is preliminary data.</text>
</comment>
<feature type="region of interest" description="Disordered" evidence="1">
    <location>
        <begin position="22"/>
        <end position="44"/>
    </location>
</feature>
<evidence type="ECO:0000313" key="4">
    <source>
        <dbReference type="Proteomes" id="UP000251960"/>
    </source>
</evidence>
<dbReference type="AlphaFoldDB" id="A0A3L6DQ75"/>
<keyword evidence="2" id="KW-0472">Membrane</keyword>
<organism evidence="3 4">
    <name type="scientific">Zea mays</name>
    <name type="common">Maize</name>
    <dbReference type="NCBI Taxonomy" id="4577"/>
    <lineage>
        <taxon>Eukaryota</taxon>
        <taxon>Viridiplantae</taxon>
        <taxon>Streptophyta</taxon>
        <taxon>Embryophyta</taxon>
        <taxon>Tracheophyta</taxon>
        <taxon>Spermatophyta</taxon>
        <taxon>Magnoliopsida</taxon>
        <taxon>Liliopsida</taxon>
        <taxon>Poales</taxon>
        <taxon>Poaceae</taxon>
        <taxon>PACMAD clade</taxon>
        <taxon>Panicoideae</taxon>
        <taxon>Andropogonodae</taxon>
        <taxon>Andropogoneae</taxon>
        <taxon>Tripsacinae</taxon>
        <taxon>Zea</taxon>
    </lineage>
</organism>
<gene>
    <name evidence="3" type="ORF">Zm00014a_034247</name>
</gene>
<proteinExistence type="predicted"/>
<keyword evidence="2" id="KW-1133">Transmembrane helix</keyword>
<evidence type="ECO:0000313" key="3">
    <source>
        <dbReference type="EMBL" id="PWZ10824.1"/>
    </source>
</evidence>
<dbReference type="EMBL" id="NCVQ01000009">
    <property type="protein sequence ID" value="PWZ10824.1"/>
    <property type="molecule type" value="Genomic_DNA"/>
</dbReference>
<accession>A0A3L6DQ75</accession>
<evidence type="ECO:0000256" key="1">
    <source>
        <dbReference type="SAM" id="MobiDB-lite"/>
    </source>
</evidence>